<dbReference type="RefSeq" id="XP_033583579.1">
    <property type="nucleotide sequence ID" value="XM_033718919.1"/>
</dbReference>
<dbReference type="Proteomes" id="UP000504636">
    <property type="component" value="Unplaced"/>
</dbReference>
<sequence length="72" mass="7667">MVPVALALAATLAVSQASRALQYFSGSVADLPLTTSSGISTQVRLCLMDTKAQSNMHQIRLGYAEVPEKWTA</sequence>
<dbReference type="AlphaFoldDB" id="A0A6A6Z8K1"/>
<evidence type="ECO:0000313" key="2">
    <source>
        <dbReference type="EMBL" id="KAF2816615.1"/>
    </source>
</evidence>
<keyword evidence="3" id="KW-1185">Reference proteome</keyword>
<name>A0A6A6Z8K1_9PEZI</name>
<protein>
    <submittedName>
        <fullName evidence="2 4">Uncharacterized protein</fullName>
    </submittedName>
</protein>
<dbReference type="OrthoDB" id="2684236at2759"/>
<evidence type="ECO:0000313" key="4">
    <source>
        <dbReference type="RefSeq" id="XP_033583579.1"/>
    </source>
</evidence>
<gene>
    <name evidence="2 4" type="ORF">BDZ99DRAFT_458461</name>
</gene>
<dbReference type="GeneID" id="54459812"/>
<reference evidence="2 4" key="1">
    <citation type="journal article" date="2020" name="Stud. Mycol.">
        <title>101 Dothideomycetes genomes: a test case for predicting lifestyles and emergence of pathogens.</title>
        <authorList>
            <person name="Haridas S."/>
            <person name="Albert R."/>
            <person name="Binder M."/>
            <person name="Bloem J."/>
            <person name="Labutti K."/>
            <person name="Salamov A."/>
            <person name="Andreopoulos B."/>
            <person name="Baker S."/>
            <person name="Barry K."/>
            <person name="Bills G."/>
            <person name="Bluhm B."/>
            <person name="Cannon C."/>
            <person name="Castanera R."/>
            <person name="Culley D."/>
            <person name="Daum C."/>
            <person name="Ezra D."/>
            <person name="Gonzalez J."/>
            <person name="Henrissat B."/>
            <person name="Kuo A."/>
            <person name="Liang C."/>
            <person name="Lipzen A."/>
            <person name="Lutzoni F."/>
            <person name="Magnuson J."/>
            <person name="Mondo S."/>
            <person name="Nolan M."/>
            <person name="Ohm R."/>
            <person name="Pangilinan J."/>
            <person name="Park H.-J."/>
            <person name="Ramirez L."/>
            <person name="Alfaro M."/>
            <person name="Sun H."/>
            <person name="Tritt A."/>
            <person name="Yoshinaga Y."/>
            <person name="Zwiers L.-H."/>
            <person name="Turgeon B."/>
            <person name="Goodwin S."/>
            <person name="Spatafora J."/>
            <person name="Crous P."/>
            <person name="Grigoriev I."/>
        </authorList>
    </citation>
    <scope>NUCLEOTIDE SEQUENCE</scope>
    <source>
        <strain evidence="2 4">CBS 304.34</strain>
    </source>
</reference>
<reference evidence="4" key="2">
    <citation type="submission" date="2020-04" db="EMBL/GenBank/DDBJ databases">
        <authorList>
            <consortium name="NCBI Genome Project"/>
        </authorList>
    </citation>
    <scope>NUCLEOTIDE SEQUENCE</scope>
    <source>
        <strain evidence="4">CBS 304.34</strain>
    </source>
</reference>
<feature type="chain" id="PRO_5044629702" evidence="1">
    <location>
        <begin position="21"/>
        <end position="72"/>
    </location>
</feature>
<organism evidence="2">
    <name type="scientific">Mytilinidion resinicola</name>
    <dbReference type="NCBI Taxonomy" id="574789"/>
    <lineage>
        <taxon>Eukaryota</taxon>
        <taxon>Fungi</taxon>
        <taxon>Dikarya</taxon>
        <taxon>Ascomycota</taxon>
        <taxon>Pezizomycotina</taxon>
        <taxon>Dothideomycetes</taxon>
        <taxon>Pleosporomycetidae</taxon>
        <taxon>Mytilinidiales</taxon>
        <taxon>Mytilinidiaceae</taxon>
        <taxon>Mytilinidion</taxon>
    </lineage>
</organism>
<dbReference type="EMBL" id="MU003693">
    <property type="protein sequence ID" value="KAF2816615.1"/>
    <property type="molecule type" value="Genomic_DNA"/>
</dbReference>
<keyword evidence="1" id="KW-0732">Signal</keyword>
<proteinExistence type="predicted"/>
<evidence type="ECO:0000313" key="3">
    <source>
        <dbReference type="Proteomes" id="UP000504636"/>
    </source>
</evidence>
<evidence type="ECO:0000256" key="1">
    <source>
        <dbReference type="SAM" id="SignalP"/>
    </source>
</evidence>
<reference evidence="4" key="3">
    <citation type="submission" date="2025-04" db="UniProtKB">
        <authorList>
            <consortium name="RefSeq"/>
        </authorList>
    </citation>
    <scope>IDENTIFICATION</scope>
    <source>
        <strain evidence="4">CBS 304.34</strain>
    </source>
</reference>
<feature type="signal peptide" evidence="1">
    <location>
        <begin position="1"/>
        <end position="20"/>
    </location>
</feature>
<accession>A0A6A6Z8K1</accession>